<protein>
    <submittedName>
        <fullName evidence="1">Uncharacterized protein</fullName>
    </submittedName>
</protein>
<organism evidence="1 2">
    <name type="scientific">Pyrenophora tritici-repentis</name>
    <dbReference type="NCBI Taxonomy" id="45151"/>
    <lineage>
        <taxon>Eukaryota</taxon>
        <taxon>Fungi</taxon>
        <taxon>Dikarya</taxon>
        <taxon>Ascomycota</taxon>
        <taxon>Pezizomycotina</taxon>
        <taxon>Dothideomycetes</taxon>
        <taxon>Pleosporomycetidae</taxon>
        <taxon>Pleosporales</taxon>
        <taxon>Pleosporineae</taxon>
        <taxon>Pleosporaceae</taxon>
        <taxon>Pyrenophora</taxon>
    </lineage>
</organism>
<evidence type="ECO:0000313" key="1">
    <source>
        <dbReference type="EMBL" id="KAI1515948.1"/>
    </source>
</evidence>
<dbReference type="EMBL" id="NRDI02000005">
    <property type="protein sequence ID" value="KAI1515948.1"/>
    <property type="molecule type" value="Genomic_DNA"/>
</dbReference>
<evidence type="ECO:0000313" key="2">
    <source>
        <dbReference type="Proteomes" id="UP000249757"/>
    </source>
</evidence>
<keyword evidence="2" id="KW-1185">Reference proteome</keyword>
<accession>A0A2W1D069</accession>
<reference evidence="2" key="1">
    <citation type="journal article" date="2022" name="Microb. Genom.">
        <title>A global pangenome for the wheat fungal pathogen Pyrenophora tritici-repentis and prediction of effector protein structural homology.</title>
        <authorList>
            <person name="Moolhuijzen P.M."/>
            <person name="See P.T."/>
            <person name="Shi G."/>
            <person name="Powell H.R."/>
            <person name="Cockram J."/>
            <person name="Jorgensen L.N."/>
            <person name="Benslimane H."/>
            <person name="Strelkov S.E."/>
            <person name="Turner J."/>
            <person name="Liu Z."/>
            <person name="Moffat C.S."/>
        </authorList>
    </citation>
    <scope>NUCLEOTIDE SEQUENCE [LARGE SCALE GENOMIC DNA]</scope>
</reference>
<sequence length="252" mass="28175">MSPMARSEIFMDAVGSMYATEPPRGALGLYVVLTDRAHYYPYQTDPESPSGPRRSHRLKRIGRITKDTGITIRILMDGFHGCIGEAVTRWKAGVLASMEAMNFCPWKTMAEEENFWACMDAGPSPQLIMLLESSEGNETPMAARMYTSTLPGEPFHPVFGSLNRCYDRTAWLRRYTTWAAEHKKETTCGPSCLCRKHEAYFIASNDASSSLQALHAQVRAIDDQLAIFRGKALISRLNSRLQLAALPLPHIS</sequence>
<comment type="caution">
    <text evidence="1">The sequence shown here is derived from an EMBL/GenBank/DDBJ whole genome shotgun (WGS) entry which is preliminary data.</text>
</comment>
<name>A0A2W1D069_9PLEO</name>
<gene>
    <name evidence="1" type="ORF">Ptr86124_004485</name>
</gene>
<dbReference type="AlphaFoldDB" id="A0A2W1D069"/>
<dbReference type="OrthoDB" id="10402478at2759"/>
<proteinExistence type="predicted"/>
<dbReference type="Proteomes" id="UP000249757">
    <property type="component" value="Unassembled WGS sequence"/>
</dbReference>